<reference evidence="2" key="1">
    <citation type="journal article" date="2015" name="Nature">
        <title>Complex archaea that bridge the gap between prokaryotes and eukaryotes.</title>
        <authorList>
            <person name="Spang A."/>
            <person name="Saw J.H."/>
            <person name="Jorgensen S.L."/>
            <person name="Zaremba-Niedzwiedzka K."/>
            <person name="Martijn J."/>
            <person name="Lind A.E."/>
            <person name="van Eijk R."/>
            <person name="Schleper C."/>
            <person name="Guy L."/>
            <person name="Ettema T.J."/>
        </authorList>
    </citation>
    <scope>NUCLEOTIDE SEQUENCE</scope>
</reference>
<keyword evidence="1" id="KW-0472">Membrane</keyword>
<keyword evidence="1" id="KW-0812">Transmembrane</keyword>
<evidence type="ECO:0000313" key="2">
    <source>
        <dbReference type="EMBL" id="KKN48934.1"/>
    </source>
</evidence>
<proteinExistence type="predicted"/>
<keyword evidence="1" id="KW-1133">Transmembrane helix</keyword>
<name>A0A0F9R2G1_9ZZZZ</name>
<dbReference type="AlphaFoldDB" id="A0A0F9R2G1"/>
<organism evidence="2">
    <name type="scientific">marine sediment metagenome</name>
    <dbReference type="NCBI Taxonomy" id="412755"/>
    <lineage>
        <taxon>unclassified sequences</taxon>
        <taxon>metagenomes</taxon>
        <taxon>ecological metagenomes</taxon>
    </lineage>
</organism>
<evidence type="ECO:0000256" key="1">
    <source>
        <dbReference type="SAM" id="Phobius"/>
    </source>
</evidence>
<dbReference type="EMBL" id="LAZR01001195">
    <property type="protein sequence ID" value="KKN48934.1"/>
    <property type="molecule type" value="Genomic_DNA"/>
</dbReference>
<accession>A0A0F9R2G1</accession>
<sequence>MTDDQRDKLIIETANDVRWIKAWTVEHKQTHSRYIYYFITTIIAIGLSWFR</sequence>
<gene>
    <name evidence="2" type="ORF">LCGC14_0647930</name>
</gene>
<protein>
    <submittedName>
        <fullName evidence="2">Uncharacterized protein</fullName>
    </submittedName>
</protein>
<comment type="caution">
    <text evidence="2">The sequence shown here is derived from an EMBL/GenBank/DDBJ whole genome shotgun (WGS) entry which is preliminary data.</text>
</comment>
<feature type="transmembrane region" description="Helical" evidence="1">
    <location>
        <begin position="34"/>
        <end position="50"/>
    </location>
</feature>